<dbReference type="KEGG" id="niy:FQ775_14965"/>
<dbReference type="Pfam" id="PF11964">
    <property type="entry name" value="SpoIIAA-like"/>
    <property type="match status" value="1"/>
</dbReference>
<dbReference type="EMBL" id="CP042301">
    <property type="protein sequence ID" value="QDZ01573.1"/>
    <property type="molecule type" value="Genomic_DNA"/>
</dbReference>
<dbReference type="AlphaFoldDB" id="A0A5B8L178"/>
<gene>
    <name evidence="1" type="ORF">FQ775_14965</name>
</gene>
<dbReference type="SUPFAM" id="SSF52091">
    <property type="entry name" value="SpoIIaa-like"/>
    <property type="match status" value="1"/>
</dbReference>
<sequence>MLVNENPPNIKRIETDRPDAYAFEITGHITAPDIENMYGLLEGAYAVHDKIDLLVVIHDYEGFDWSAAFKESTMVGKTHALKHIRKYAVIGGPGWMRPVIGFFKPFFSLEMKHFEADEEEAAWKWLGASRAG</sequence>
<dbReference type="InterPro" id="IPR036513">
    <property type="entry name" value="STAS_dom_sf"/>
</dbReference>
<dbReference type="InterPro" id="IPR038396">
    <property type="entry name" value="SpoIIAA-like_sf"/>
</dbReference>
<keyword evidence="2" id="KW-1185">Reference proteome</keyword>
<organism evidence="1 2">
    <name type="scientific">Nitratireductor mangrovi</name>
    <dbReference type="NCBI Taxonomy" id="2599600"/>
    <lineage>
        <taxon>Bacteria</taxon>
        <taxon>Pseudomonadati</taxon>
        <taxon>Pseudomonadota</taxon>
        <taxon>Alphaproteobacteria</taxon>
        <taxon>Hyphomicrobiales</taxon>
        <taxon>Phyllobacteriaceae</taxon>
        <taxon>Nitratireductor</taxon>
    </lineage>
</organism>
<protein>
    <submittedName>
        <fullName evidence="1">STAS/SEC14 domain-containing protein</fullName>
    </submittedName>
</protein>
<evidence type="ECO:0000313" key="1">
    <source>
        <dbReference type="EMBL" id="QDZ01573.1"/>
    </source>
</evidence>
<accession>A0A5B8L178</accession>
<dbReference type="Proteomes" id="UP000321389">
    <property type="component" value="Chromosome"/>
</dbReference>
<evidence type="ECO:0000313" key="2">
    <source>
        <dbReference type="Proteomes" id="UP000321389"/>
    </source>
</evidence>
<dbReference type="InterPro" id="IPR021866">
    <property type="entry name" value="SpoIIAA-like"/>
</dbReference>
<dbReference type="OrthoDB" id="5457369at2"/>
<name>A0A5B8L178_9HYPH</name>
<reference evidence="1" key="1">
    <citation type="submission" date="2020-04" db="EMBL/GenBank/DDBJ databases">
        <title>Nitratireductor sp. nov. isolated from mangrove soil.</title>
        <authorList>
            <person name="Ye Y."/>
        </authorList>
    </citation>
    <scope>NUCLEOTIDE SEQUENCE</scope>
    <source>
        <strain evidence="1">SY7</strain>
    </source>
</reference>
<dbReference type="RefSeq" id="WP_146300216.1">
    <property type="nucleotide sequence ID" value="NZ_CP042301.2"/>
</dbReference>
<proteinExistence type="predicted"/>
<dbReference type="Gene3D" id="3.40.50.10600">
    <property type="entry name" value="SpoIIaa-like domains"/>
    <property type="match status" value="1"/>
</dbReference>